<feature type="binding site" evidence="10">
    <location>
        <position position="300"/>
    </location>
    <ligand>
        <name>UDP-N-acetyl-alpha-D-glucosamine</name>
        <dbReference type="ChEBI" id="CHEBI:57705"/>
    </ligand>
</feature>
<evidence type="ECO:0000256" key="2">
    <source>
        <dbReference type="ARBA" id="ARBA00022618"/>
    </source>
</evidence>
<comment type="similarity">
    <text evidence="10">Belongs to the glycosyltransferase 28 family. MurG subfamily.</text>
</comment>
<dbReference type="Pfam" id="PF04101">
    <property type="entry name" value="Glyco_tran_28_C"/>
    <property type="match status" value="1"/>
</dbReference>
<evidence type="ECO:0000256" key="6">
    <source>
        <dbReference type="ARBA" id="ARBA00022984"/>
    </source>
</evidence>
<evidence type="ECO:0000259" key="11">
    <source>
        <dbReference type="Pfam" id="PF03033"/>
    </source>
</evidence>
<evidence type="ECO:0000256" key="4">
    <source>
        <dbReference type="ARBA" id="ARBA00022679"/>
    </source>
</evidence>
<dbReference type="GO" id="GO:0051301">
    <property type="term" value="P:cell division"/>
    <property type="evidence" value="ECO:0007669"/>
    <property type="project" value="UniProtKB-KW"/>
</dbReference>
<protein>
    <recommendedName>
        <fullName evidence="10">UDP-N-acetylglucosamine--N-acetylmuramyl-(pentapeptide) pyrophosphoryl-undecaprenol N-acetylglucosamine transferase</fullName>
        <ecNumber evidence="10">2.4.1.227</ecNumber>
    </recommendedName>
    <alternativeName>
        <fullName evidence="10">Undecaprenyl-PP-MurNAc-pentapeptide-UDPGlcNAc GlcNAc transferase</fullName>
    </alternativeName>
</protein>
<dbReference type="InterPro" id="IPR004276">
    <property type="entry name" value="GlycoTrans_28_N"/>
</dbReference>
<evidence type="ECO:0000259" key="12">
    <source>
        <dbReference type="Pfam" id="PF04101"/>
    </source>
</evidence>
<dbReference type="GO" id="GO:0050511">
    <property type="term" value="F:undecaprenyldiphospho-muramoylpentapeptide beta-N-acetylglucosaminyltransferase activity"/>
    <property type="evidence" value="ECO:0007669"/>
    <property type="project" value="UniProtKB-UniRule"/>
</dbReference>
<accession>A0A967DY81</accession>
<feature type="domain" description="Glycosyl transferase family 28 C-terminal" evidence="12">
    <location>
        <begin position="198"/>
        <end position="355"/>
    </location>
</feature>
<dbReference type="GO" id="GO:0071555">
    <property type="term" value="P:cell wall organization"/>
    <property type="evidence" value="ECO:0007669"/>
    <property type="project" value="UniProtKB-KW"/>
</dbReference>
<feature type="binding site" evidence="10">
    <location>
        <position position="168"/>
    </location>
    <ligand>
        <name>UDP-N-acetyl-alpha-D-glucosamine</name>
        <dbReference type="ChEBI" id="CHEBI:57705"/>
    </ligand>
</feature>
<dbReference type="GO" id="GO:0005975">
    <property type="term" value="P:carbohydrate metabolic process"/>
    <property type="evidence" value="ECO:0007669"/>
    <property type="project" value="InterPro"/>
</dbReference>
<comment type="subcellular location">
    <subcellularLocation>
        <location evidence="10">Cell membrane</location>
        <topology evidence="10">Peripheral membrane protein</topology>
        <orientation evidence="10">Cytoplasmic side</orientation>
    </subcellularLocation>
</comment>
<name>A0A967DY81_9FLAO</name>
<dbReference type="RefSeq" id="WP_166399094.1">
    <property type="nucleotide sequence ID" value="NZ_JAANAS010000001.1"/>
</dbReference>
<comment type="catalytic activity">
    <reaction evidence="10">
        <text>di-trans,octa-cis-undecaprenyl diphospho-N-acetyl-alpha-D-muramoyl-L-alanyl-D-glutamyl-meso-2,6-diaminopimeloyl-D-alanyl-D-alanine + UDP-N-acetyl-alpha-D-glucosamine = di-trans,octa-cis-undecaprenyl diphospho-[N-acetyl-alpha-D-glucosaminyl-(1-&gt;4)]-N-acetyl-alpha-D-muramoyl-L-alanyl-D-glutamyl-meso-2,6-diaminopimeloyl-D-alanyl-D-alanine + UDP + H(+)</text>
        <dbReference type="Rhea" id="RHEA:31227"/>
        <dbReference type="ChEBI" id="CHEBI:15378"/>
        <dbReference type="ChEBI" id="CHEBI:57705"/>
        <dbReference type="ChEBI" id="CHEBI:58223"/>
        <dbReference type="ChEBI" id="CHEBI:61387"/>
        <dbReference type="ChEBI" id="CHEBI:61388"/>
        <dbReference type="EC" id="2.4.1.227"/>
    </reaction>
</comment>
<feature type="binding site" evidence="10">
    <location>
        <begin position="13"/>
        <end position="15"/>
    </location>
    <ligand>
        <name>UDP-N-acetyl-alpha-D-glucosamine</name>
        <dbReference type="ChEBI" id="CHEBI:57705"/>
    </ligand>
</feature>
<dbReference type="Gene3D" id="3.40.50.2000">
    <property type="entry name" value="Glycogen Phosphorylase B"/>
    <property type="match status" value="2"/>
</dbReference>
<keyword evidence="14" id="KW-1185">Reference proteome</keyword>
<dbReference type="Proteomes" id="UP000643701">
    <property type="component" value="Unassembled WGS sequence"/>
</dbReference>
<organism evidence="13 14">
    <name type="scientific">Psychroflexus maritimus</name>
    <dbReference type="NCBI Taxonomy" id="2714865"/>
    <lineage>
        <taxon>Bacteria</taxon>
        <taxon>Pseudomonadati</taxon>
        <taxon>Bacteroidota</taxon>
        <taxon>Flavobacteriia</taxon>
        <taxon>Flavobacteriales</taxon>
        <taxon>Flavobacteriaceae</taxon>
        <taxon>Psychroflexus</taxon>
    </lineage>
</organism>
<reference evidence="13" key="1">
    <citation type="submission" date="2020-03" db="EMBL/GenBank/DDBJ databases">
        <title>Psychroflexus Maritimus sp. nov., isolate from marine sediment.</title>
        <authorList>
            <person name="Zhong Y.-L."/>
        </authorList>
    </citation>
    <scope>NUCLEOTIDE SEQUENCE</scope>
    <source>
        <strain evidence="13">C1</strain>
    </source>
</reference>
<keyword evidence="4 10" id="KW-0808">Transferase</keyword>
<evidence type="ECO:0000313" key="13">
    <source>
        <dbReference type="EMBL" id="NGZ88833.1"/>
    </source>
</evidence>
<comment type="caution">
    <text evidence="13">The sequence shown here is derived from an EMBL/GenBank/DDBJ whole genome shotgun (WGS) entry which is preliminary data.</text>
</comment>
<dbReference type="SUPFAM" id="SSF53756">
    <property type="entry name" value="UDP-Glycosyltransferase/glycogen phosphorylase"/>
    <property type="match status" value="1"/>
</dbReference>
<dbReference type="InterPro" id="IPR006009">
    <property type="entry name" value="GlcNAc_MurG"/>
</dbReference>
<keyword evidence="7 10" id="KW-0472">Membrane</keyword>
<keyword evidence="3 10" id="KW-0328">Glycosyltransferase</keyword>
<dbReference type="GO" id="GO:0005886">
    <property type="term" value="C:plasma membrane"/>
    <property type="evidence" value="ECO:0007669"/>
    <property type="project" value="UniProtKB-SubCell"/>
</dbReference>
<keyword evidence="5 10" id="KW-0133">Cell shape</keyword>
<dbReference type="EC" id="2.4.1.227" evidence="10"/>
<proteinExistence type="inferred from homology"/>
<comment type="function">
    <text evidence="10">Cell wall formation. Catalyzes the transfer of a GlcNAc subunit on undecaprenyl-pyrophosphoryl-MurNAc-pentapeptide (lipid intermediate I) to form undecaprenyl-pyrophosphoryl-MurNAc-(pentapeptide)GlcNAc (lipid intermediate II).</text>
</comment>
<dbReference type="InterPro" id="IPR007235">
    <property type="entry name" value="Glyco_trans_28_C"/>
</dbReference>
<keyword evidence="1 10" id="KW-1003">Cell membrane</keyword>
<sequence length="370" mass="41067">MSMPRVIISGGGTGGHIFPAISIAQEIKQRYPNAEILFVGAKDKMEMEKVPQAGFPIEGLWIAGIQRKINFQNLLFPIKLVASLLKAKQIIKKFKPNIAIGTGGFASGPLLKMANSMNLPTLLQEQNSFAGVTNKWLAKDANSICVAYKGMEKFFPDQKIRITGNPIRSKILAVQDYTEKNAQQEAKKQFDLDSESPVLLVVGGSLGARRINQLLASKLDFIKENNVQILWQTGKFYIDEYKNLETKQVKVSAFIMNMEKAYQAADFIISRSGAGAVSELCVVGKPVIFIPSPNVAEDHQTKNAHSIVNENGAICITENDLEDAFKTEFKALINDLEKQKKLSSNIKKMAKPKATSHIVDEVEKHWNFKL</sequence>
<comment type="pathway">
    <text evidence="10">Cell wall biogenesis; peptidoglycan biosynthesis.</text>
</comment>
<comment type="caution">
    <text evidence="10">Lacks conserved residue(s) required for the propagation of feature annotation.</text>
</comment>
<evidence type="ECO:0000256" key="3">
    <source>
        <dbReference type="ARBA" id="ARBA00022676"/>
    </source>
</evidence>
<keyword evidence="2 10" id="KW-0132">Cell division</keyword>
<feature type="binding site" evidence="10">
    <location>
        <position position="255"/>
    </location>
    <ligand>
        <name>UDP-N-acetyl-alpha-D-glucosamine</name>
        <dbReference type="ChEBI" id="CHEBI:57705"/>
    </ligand>
</feature>
<dbReference type="GO" id="GO:0008360">
    <property type="term" value="P:regulation of cell shape"/>
    <property type="evidence" value="ECO:0007669"/>
    <property type="project" value="UniProtKB-KW"/>
</dbReference>
<dbReference type="PANTHER" id="PTHR21015:SF22">
    <property type="entry name" value="GLYCOSYLTRANSFERASE"/>
    <property type="match status" value="1"/>
</dbReference>
<dbReference type="HAMAP" id="MF_00033">
    <property type="entry name" value="MurG"/>
    <property type="match status" value="1"/>
</dbReference>
<dbReference type="GO" id="GO:0009252">
    <property type="term" value="P:peptidoglycan biosynthetic process"/>
    <property type="evidence" value="ECO:0007669"/>
    <property type="project" value="UniProtKB-UniRule"/>
</dbReference>
<dbReference type="PANTHER" id="PTHR21015">
    <property type="entry name" value="UDP-N-ACETYLGLUCOSAMINE--N-ACETYLMURAMYL-(PENTAPEPTIDE) PYROPHOSPHORYL-UNDECAPRENOL N-ACETYLGLUCOSAMINE TRANSFERASE 1"/>
    <property type="match status" value="1"/>
</dbReference>
<evidence type="ECO:0000313" key="14">
    <source>
        <dbReference type="Proteomes" id="UP000643701"/>
    </source>
</evidence>
<evidence type="ECO:0000256" key="9">
    <source>
        <dbReference type="ARBA" id="ARBA00023316"/>
    </source>
</evidence>
<dbReference type="Pfam" id="PF03033">
    <property type="entry name" value="Glyco_transf_28"/>
    <property type="match status" value="1"/>
</dbReference>
<dbReference type="CDD" id="cd03785">
    <property type="entry name" value="GT28_MurG"/>
    <property type="match status" value="1"/>
</dbReference>
<gene>
    <name evidence="10 13" type="primary">murG</name>
    <name evidence="13" type="ORF">G7034_01040</name>
</gene>
<evidence type="ECO:0000256" key="8">
    <source>
        <dbReference type="ARBA" id="ARBA00023306"/>
    </source>
</evidence>
<dbReference type="NCBIfam" id="TIGR01133">
    <property type="entry name" value="murG"/>
    <property type="match status" value="1"/>
</dbReference>
<evidence type="ECO:0000256" key="7">
    <source>
        <dbReference type="ARBA" id="ARBA00023136"/>
    </source>
</evidence>
<feature type="binding site" evidence="10">
    <location>
        <position position="205"/>
    </location>
    <ligand>
        <name>UDP-N-acetyl-alpha-D-glucosamine</name>
        <dbReference type="ChEBI" id="CHEBI:57705"/>
    </ligand>
</feature>
<feature type="binding site" evidence="10">
    <location>
        <position position="127"/>
    </location>
    <ligand>
        <name>UDP-N-acetyl-alpha-D-glucosamine</name>
        <dbReference type="ChEBI" id="CHEBI:57705"/>
    </ligand>
</feature>
<dbReference type="EMBL" id="JAANAS010000001">
    <property type="protein sequence ID" value="NGZ88833.1"/>
    <property type="molecule type" value="Genomic_DNA"/>
</dbReference>
<dbReference type="AlphaFoldDB" id="A0A967DY81"/>
<keyword evidence="6 10" id="KW-0573">Peptidoglycan synthesis</keyword>
<evidence type="ECO:0000256" key="5">
    <source>
        <dbReference type="ARBA" id="ARBA00022960"/>
    </source>
</evidence>
<keyword evidence="9 10" id="KW-0961">Cell wall biogenesis/degradation</keyword>
<keyword evidence="8 10" id="KW-0131">Cell cycle</keyword>
<evidence type="ECO:0000256" key="10">
    <source>
        <dbReference type="HAMAP-Rule" id="MF_00033"/>
    </source>
</evidence>
<feature type="domain" description="Glycosyltransferase family 28 N-terminal" evidence="11">
    <location>
        <begin position="6"/>
        <end position="144"/>
    </location>
</feature>
<evidence type="ECO:0000256" key="1">
    <source>
        <dbReference type="ARBA" id="ARBA00022475"/>
    </source>
</evidence>